<dbReference type="SUPFAM" id="SSF53756">
    <property type="entry name" value="UDP-Glycosyltransferase/glycogen phosphorylase"/>
    <property type="match status" value="1"/>
</dbReference>
<evidence type="ECO:0000313" key="4">
    <source>
        <dbReference type="Proteomes" id="UP000286038"/>
    </source>
</evidence>
<proteinExistence type="predicted"/>
<sequence>MKRILCFIDSLGAGGAQRQLVNLAIGLKKRDYIVSFLVYHVDDFYLPILQENGIEISNLEIDCHLKRVIRCCKFIRKGKFDVVISFLETPSFISEIAGLPFHRWKIIVGERSAAPRIVKTIRGRCYRLFHLLADVVVANSNCNRLLVKKANPFLSINKNKTIYNLYDLDSLSPDQFIRNKVEDGKFHILVAASHQRLKNLSGLAKAISLLAKQERSRLVIDWYGRQDKKCFEESLSLIKQLGVEDNFKFYVATLEIYQKMIDADAVGIFSIYEGLSNTICEAMCLGKIVITTDISDNRLILQNDKLISDAHSPKSIAVSLSYLLSLSIDKLNTIGRENRKRAIQLFSERFVVDQYMALFD</sequence>
<organism evidence="3 4">
    <name type="scientific">Butyricimonas virosa</name>
    <dbReference type="NCBI Taxonomy" id="544645"/>
    <lineage>
        <taxon>Bacteria</taxon>
        <taxon>Pseudomonadati</taxon>
        <taxon>Bacteroidota</taxon>
        <taxon>Bacteroidia</taxon>
        <taxon>Bacteroidales</taxon>
        <taxon>Odoribacteraceae</taxon>
        <taxon>Butyricimonas</taxon>
    </lineage>
</organism>
<evidence type="ECO:0000259" key="2">
    <source>
        <dbReference type="Pfam" id="PF00534"/>
    </source>
</evidence>
<dbReference type="Pfam" id="PF00534">
    <property type="entry name" value="Glycos_transf_1"/>
    <property type="match status" value="1"/>
</dbReference>
<dbReference type="InterPro" id="IPR001296">
    <property type="entry name" value="Glyco_trans_1"/>
</dbReference>
<dbReference type="PANTHER" id="PTHR46401:SF2">
    <property type="entry name" value="GLYCOSYLTRANSFERASE WBBK-RELATED"/>
    <property type="match status" value="1"/>
</dbReference>
<feature type="domain" description="Glycosyl transferase family 1" evidence="2">
    <location>
        <begin position="178"/>
        <end position="340"/>
    </location>
</feature>
<dbReference type="AlphaFoldDB" id="A0A415QP67"/>
<evidence type="ECO:0000313" key="3">
    <source>
        <dbReference type="EMBL" id="RHM46195.1"/>
    </source>
</evidence>
<dbReference type="Proteomes" id="UP000286038">
    <property type="component" value="Unassembled WGS sequence"/>
</dbReference>
<dbReference type="RefSeq" id="WP_118310373.1">
    <property type="nucleotide sequence ID" value="NZ_CABJDM010000003.1"/>
</dbReference>
<dbReference type="PANTHER" id="PTHR46401">
    <property type="entry name" value="GLYCOSYLTRANSFERASE WBBK-RELATED"/>
    <property type="match status" value="1"/>
</dbReference>
<name>A0A415QP67_9BACT</name>
<dbReference type="Gene3D" id="3.40.50.2000">
    <property type="entry name" value="Glycogen Phosphorylase B"/>
    <property type="match status" value="2"/>
</dbReference>
<accession>A0A415QP67</accession>
<dbReference type="EMBL" id="QRPV01000003">
    <property type="protein sequence ID" value="RHM46195.1"/>
    <property type="molecule type" value="Genomic_DNA"/>
</dbReference>
<keyword evidence="1 3" id="KW-0808">Transferase</keyword>
<protein>
    <submittedName>
        <fullName evidence="3">Glycosyltransferase</fullName>
    </submittedName>
</protein>
<reference evidence="3 4" key="1">
    <citation type="submission" date="2018-08" db="EMBL/GenBank/DDBJ databases">
        <title>A genome reference for cultivated species of the human gut microbiota.</title>
        <authorList>
            <person name="Zou Y."/>
            <person name="Xue W."/>
            <person name="Luo G."/>
        </authorList>
    </citation>
    <scope>NUCLEOTIDE SEQUENCE [LARGE SCALE GENOMIC DNA]</scope>
    <source>
        <strain evidence="3 4">AF34-33</strain>
    </source>
</reference>
<gene>
    <name evidence="3" type="ORF">DWZ68_04360</name>
</gene>
<dbReference type="GO" id="GO:0016757">
    <property type="term" value="F:glycosyltransferase activity"/>
    <property type="evidence" value="ECO:0007669"/>
    <property type="project" value="InterPro"/>
</dbReference>
<comment type="caution">
    <text evidence="3">The sequence shown here is derived from an EMBL/GenBank/DDBJ whole genome shotgun (WGS) entry which is preliminary data.</text>
</comment>
<evidence type="ECO:0000256" key="1">
    <source>
        <dbReference type="ARBA" id="ARBA00022679"/>
    </source>
</evidence>